<evidence type="ECO:0000313" key="5">
    <source>
        <dbReference type="EMBL" id="HGV97698.1"/>
    </source>
</evidence>
<dbReference type="Pfam" id="PF00037">
    <property type="entry name" value="Fer4"/>
    <property type="match status" value="2"/>
</dbReference>
<dbReference type="EMBL" id="DTGZ01000097">
    <property type="protein sequence ID" value="HGV97698.1"/>
    <property type="molecule type" value="Genomic_DNA"/>
</dbReference>
<accession>A0A7C4XKX4</accession>
<dbReference type="InterPro" id="IPR007160">
    <property type="entry name" value="DUF362"/>
</dbReference>
<evidence type="ECO:0000259" key="4">
    <source>
        <dbReference type="PROSITE" id="PS51379"/>
    </source>
</evidence>
<dbReference type="AlphaFoldDB" id="A0A7C4XKX4"/>
<sequence>MRVIIKEVTELRTSIIEIFEDFGLKELKGKNVFIKPNMLRIAQPDDCIITDPALVRETTSYLLDCGANLIVGDNPIPQLVDEVEVAKRCGFFEASKGRFKNIGRYIKRIKINHKNLKEVYVSKEILECEILLSLPKFKTHELTGLSIAIKNQFGMVPGGLKPKLHYECFKPDDFYNLLIEIYKIRPPDLIIVDCLRVRDAKGKLYRPNRIIAGDNGFAIDCVCSLIAGIAPEANPLLQIALKRNLFDPKKIEVIGKLEIIKGFATPISFPFRKFFIGLGNFLFSRLQNWRCPVIDVSNCNNCRSCENVCPKRAIRNKEIDYKKCIKCYCCIEVCPNNAINLKFRMPSS</sequence>
<comment type="caution">
    <text evidence="5">The sequence shown here is derived from an EMBL/GenBank/DDBJ whole genome shotgun (WGS) entry which is preliminary data.</text>
</comment>
<keyword evidence="2" id="KW-0408">Iron</keyword>
<name>A0A7C4XKX4_UNCW3</name>
<dbReference type="PROSITE" id="PS00198">
    <property type="entry name" value="4FE4S_FER_1"/>
    <property type="match status" value="1"/>
</dbReference>
<dbReference type="GO" id="GO:0051536">
    <property type="term" value="F:iron-sulfur cluster binding"/>
    <property type="evidence" value="ECO:0007669"/>
    <property type="project" value="UniProtKB-KW"/>
</dbReference>
<organism evidence="5">
    <name type="scientific">candidate division WOR-3 bacterium</name>
    <dbReference type="NCBI Taxonomy" id="2052148"/>
    <lineage>
        <taxon>Bacteria</taxon>
        <taxon>Bacteria division WOR-3</taxon>
    </lineage>
</organism>
<protein>
    <submittedName>
        <fullName evidence="5">DUF362 domain-containing protein</fullName>
    </submittedName>
</protein>
<gene>
    <name evidence="5" type="ORF">ENV60_05320</name>
</gene>
<dbReference type="PROSITE" id="PS51379">
    <property type="entry name" value="4FE4S_FER_2"/>
    <property type="match status" value="2"/>
</dbReference>
<keyword evidence="3" id="KW-0411">Iron-sulfur</keyword>
<dbReference type="GO" id="GO:0046872">
    <property type="term" value="F:metal ion binding"/>
    <property type="evidence" value="ECO:0007669"/>
    <property type="project" value="UniProtKB-KW"/>
</dbReference>
<dbReference type="SUPFAM" id="SSF54862">
    <property type="entry name" value="4Fe-4S ferredoxins"/>
    <property type="match status" value="1"/>
</dbReference>
<evidence type="ECO:0000256" key="1">
    <source>
        <dbReference type="ARBA" id="ARBA00022723"/>
    </source>
</evidence>
<dbReference type="InterPro" id="IPR017900">
    <property type="entry name" value="4Fe4S_Fe_S_CS"/>
</dbReference>
<dbReference type="Gene3D" id="3.30.70.20">
    <property type="match status" value="1"/>
</dbReference>
<dbReference type="Pfam" id="PF04015">
    <property type="entry name" value="DUF362"/>
    <property type="match status" value="1"/>
</dbReference>
<keyword evidence="1" id="KW-0479">Metal-binding</keyword>
<feature type="domain" description="4Fe-4S ferredoxin-type" evidence="4">
    <location>
        <begin position="290"/>
        <end position="314"/>
    </location>
</feature>
<feature type="domain" description="4Fe-4S ferredoxin-type" evidence="4">
    <location>
        <begin position="315"/>
        <end position="344"/>
    </location>
</feature>
<proteinExistence type="predicted"/>
<reference evidence="5" key="1">
    <citation type="journal article" date="2020" name="mSystems">
        <title>Genome- and Community-Level Interaction Insights into Carbon Utilization and Element Cycling Functions of Hydrothermarchaeota in Hydrothermal Sediment.</title>
        <authorList>
            <person name="Zhou Z."/>
            <person name="Liu Y."/>
            <person name="Xu W."/>
            <person name="Pan J."/>
            <person name="Luo Z.H."/>
            <person name="Li M."/>
        </authorList>
    </citation>
    <scope>NUCLEOTIDE SEQUENCE [LARGE SCALE GENOMIC DNA]</scope>
    <source>
        <strain evidence="5">SpSt-774</strain>
    </source>
</reference>
<evidence type="ECO:0000256" key="3">
    <source>
        <dbReference type="ARBA" id="ARBA00023014"/>
    </source>
</evidence>
<dbReference type="InterPro" id="IPR017896">
    <property type="entry name" value="4Fe4S_Fe-S-bd"/>
</dbReference>
<evidence type="ECO:0000256" key="2">
    <source>
        <dbReference type="ARBA" id="ARBA00023004"/>
    </source>
</evidence>